<protein>
    <submittedName>
        <fullName evidence="2">Uncharacterized protein</fullName>
    </submittedName>
</protein>
<reference evidence="2" key="1">
    <citation type="journal article" date="2020" name="Cell">
        <title>Large-Scale Comparative Analyses of Tick Genomes Elucidate Their Genetic Diversity and Vector Capacities.</title>
        <authorList>
            <consortium name="Tick Genome and Microbiome Consortium (TIGMIC)"/>
            <person name="Jia N."/>
            <person name="Wang J."/>
            <person name="Shi W."/>
            <person name="Du L."/>
            <person name="Sun Y."/>
            <person name="Zhan W."/>
            <person name="Jiang J.F."/>
            <person name="Wang Q."/>
            <person name="Zhang B."/>
            <person name="Ji P."/>
            <person name="Bell-Sakyi L."/>
            <person name="Cui X.M."/>
            <person name="Yuan T.T."/>
            <person name="Jiang B.G."/>
            <person name="Yang W.F."/>
            <person name="Lam T.T."/>
            <person name="Chang Q.C."/>
            <person name="Ding S.J."/>
            <person name="Wang X.J."/>
            <person name="Zhu J.G."/>
            <person name="Ruan X.D."/>
            <person name="Zhao L."/>
            <person name="Wei J.T."/>
            <person name="Ye R.Z."/>
            <person name="Que T.C."/>
            <person name="Du C.H."/>
            <person name="Zhou Y.H."/>
            <person name="Cheng J.X."/>
            <person name="Dai P.F."/>
            <person name="Guo W.B."/>
            <person name="Han X.H."/>
            <person name="Huang E.J."/>
            <person name="Li L.F."/>
            <person name="Wei W."/>
            <person name="Gao Y.C."/>
            <person name="Liu J.Z."/>
            <person name="Shao H.Z."/>
            <person name="Wang X."/>
            <person name="Wang C.C."/>
            <person name="Yang T.C."/>
            <person name="Huo Q.B."/>
            <person name="Li W."/>
            <person name="Chen H.Y."/>
            <person name="Chen S.E."/>
            <person name="Zhou L.G."/>
            <person name="Ni X.B."/>
            <person name="Tian J.H."/>
            <person name="Sheng Y."/>
            <person name="Liu T."/>
            <person name="Pan Y.S."/>
            <person name="Xia L.Y."/>
            <person name="Li J."/>
            <person name="Zhao F."/>
            <person name="Cao W.C."/>
        </authorList>
    </citation>
    <scope>NUCLEOTIDE SEQUENCE</scope>
    <source>
        <strain evidence="2">Rsan-2018</strain>
    </source>
</reference>
<organism evidence="2 3">
    <name type="scientific">Rhipicephalus sanguineus</name>
    <name type="common">Brown dog tick</name>
    <name type="synonym">Ixodes sanguineus</name>
    <dbReference type="NCBI Taxonomy" id="34632"/>
    <lineage>
        <taxon>Eukaryota</taxon>
        <taxon>Metazoa</taxon>
        <taxon>Ecdysozoa</taxon>
        <taxon>Arthropoda</taxon>
        <taxon>Chelicerata</taxon>
        <taxon>Arachnida</taxon>
        <taxon>Acari</taxon>
        <taxon>Parasitiformes</taxon>
        <taxon>Ixodida</taxon>
        <taxon>Ixodoidea</taxon>
        <taxon>Ixodidae</taxon>
        <taxon>Rhipicephalinae</taxon>
        <taxon>Rhipicephalus</taxon>
        <taxon>Rhipicephalus</taxon>
    </lineage>
</organism>
<dbReference type="Proteomes" id="UP000821837">
    <property type="component" value="Unassembled WGS sequence"/>
</dbReference>
<dbReference type="AlphaFoldDB" id="A0A9D4SXC7"/>
<gene>
    <name evidence="2" type="ORF">HPB52_002286</name>
</gene>
<feature type="region of interest" description="Disordered" evidence="1">
    <location>
        <begin position="90"/>
        <end position="176"/>
    </location>
</feature>
<evidence type="ECO:0000313" key="3">
    <source>
        <dbReference type="Proteomes" id="UP000821837"/>
    </source>
</evidence>
<proteinExistence type="predicted"/>
<sequence length="176" mass="19760">MLSKGDALRKALNEFVEVKEVHLDEWHVPSFGCVESTTRVVRIVPKEGVTAEELPHLFQWLHTCCFAWTSTDLPEVPEAWTAPRRRAALDSHEHIMDADEAESTAPTKDDVSPHRKPSGQKECAGKSPTEPEAFDKEMTQKTVEEQERCDLAEDSELPAKRPRKDATTPNKGGSDR</sequence>
<keyword evidence="3" id="KW-1185">Reference proteome</keyword>
<dbReference type="EMBL" id="JABSTV010001250">
    <property type="protein sequence ID" value="KAH7955643.1"/>
    <property type="molecule type" value="Genomic_DNA"/>
</dbReference>
<evidence type="ECO:0000256" key="1">
    <source>
        <dbReference type="SAM" id="MobiDB-lite"/>
    </source>
</evidence>
<comment type="caution">
    <text evidence="2">The sequence shown here is derived from an EMBL/GenBank/DDBJ whole genome shotgun (WGS) entry which is preliminary data.</text>
</comment>
<evidence type="ECO:0000313" key="2">
    <source>
        <dbReference type="EMBL" id="KAH7955643.1"/>
    </source>
</evidence>
<name>A0A9D4SXC7_RHISA</name>
<accession>A0A9D4SXC7</accession>
<reference evidence="2" key="2">
    <citation type="submission" date="2021-09" db="EMBL/GenBank/DDBJ databases">
        <authorList>
            <person name="Jia N."/>
            <person name="Wang J."/>
            <person name="Shi W."/>
            <person name="Du L."/>
            <person name="Sun Y."/>
            <person name="Zhan W."/>
            <person name="Jiang J."/>
            <person name="Wang Q."/>
            <person name="Zhang B."/>
            <person name="Ji P."/>
            <person name="Sakyi L.B."/>
            <person name="Cui X."/>
            <person name="Yuan T."/>
            <person name="Jiang B."/>
            <person name="Yang W."/>
            <person name="Lam T.T.-Y."/>
            <person name="Chang Q."/>
            <person name="Ding S."/>
            <person name="Wang X."/>
            <person name="Zhu J."/>
            <person name="Ruan X."/>
            <person name="Zhao L."/>
            <person name="Wei J."/>
            <person name="Que T."/>
            <person name="Du C."/>
            <person name="Cheng J."/>
            <person name="Dai P."/>
            <person name="Han X."/>
            <person name="Huang E."/>
            <person name="Gao Y."/>
            <person name="Liu J."/>
            <person name="Shao H."/>
            <person name="Ye R."/>
            <person name="Li L."/>
            <person name="Wei W."/>
            <person name="Wang X."/>
            <person name="Wang C."/>
            <person name="Huo Q."/>
            <person name="Li W."/>
            <person name="Guo W."/>
            <person name="Chen H."/>
            <person name="Chen S."/>
            <person name="Zhou L."/>
            <person name="Zhou L."/>
            <person name="Ni X."/>
            <person name="Tian J."/>
            <person name="Zhou Y."/>
            <person name="Sheng Y."/>
            <person name="Liu T."/>
            <person name="Pan Y."/>
            <person name="Xia L."/>
            <person name="Li J."/>
            <person name="Zhao F."/>
            <person name="Cao W."/>
        </authorList>
    </citation>
    <scope>NUCLEOTIDE SEQUENCE</scope>
    <source>
        <strain evidence="2">Rsan-2018</strain>
        <tissue evidence="2">Larvae</tissue>
    </source>
</reference>
<feature type="compositionally biased region" description="Polar residues" evidence="1">
    <location>
        <begin position="167"/>
        <end position="176"/>
    </location>
</feature>
<feature type="compositionally biased region" description="Basic and acidic residues" evidence="1">
    <location>
        <begin position="133"/>
        <end position="151"/>
    </location>
</feature>